<dbReference type="SUPFAM" id="SSF55811">
    <property type="entry name" value="Nudix"/>
    <property type="match status" value="1"/>
</dbReference>
<reference evidence="2 3" key="1">
    <citation type="submission" date="2015-07" db="EMBL/GenBank/DDBJ databases">
        <authorList>
            <person name="Noorani M."/>
        </authorList>
    </citation>
    <scope>NUCLEOTIDE SEQUENCE [LARGE SCALE GENOMIC DNA]</scope>
    <source>
        <strain evidence="2 3">0788_9</strain>
    </source>
</reference>
<dbReference type="EMBL" id="LGLN01000029">
    <property type="protein sequence ID" value="KPC34237.1"/>
    <property type="molecule type" value="Genomic_DNA"/>
</dbReference>
<reference evidence="2 3" key="2">
    <citation type="submission" date="2015-10" db="EMBL/GenBank/DDBJ databases">
        <title>Comparative genomics and high-throughput reverse genetic screens identify a new phytobacterial MAMP and an Arabidopsis receptor required for immune elicitation.</title>
        <authorList>
            <person name="Mott G.A."/>
            <person name="Thakur S."/>
            <person name="Wang P.W."/>
            <person name="Desveaux D."/>
            <person name="Guttman D.S."/>
        </authorList>
    </citation>
    <scope>NUCLEOTIDE SEQUENCE [LARGE SCALE GENOMIC DNA]</scope>
    <source>
        <strain evidence="2 3">0788_9</strain>
    </source>
</reference>
<evidence type="ECO:0000259" key="1">
    <source>
        <dbReference type="PROSITE" id="PS51462"/>
    </source>
</evidence>
<evidence type="ECO:0000313" key="3">
    <source>
        <dbReference type="Proteomes" id="UP000037891"/>
    </source>
</evidence>
<accession>A0A0N0XBV5</accession>
<dbReference type="GO" id="GO:0003824">
    <property type="term" value="F:catalytic activity"/>
    <property type="evidence" value="ECO:0007669"/>
    <property type="project" value="UniProtKB-ARBA"/>
</dbReference>
<dbReference type="InterPro" id="IPR000086">
    <property type="entry name" value="NUDIX_hydrolase_dom"/>
</dbReference>
<proteinExistence type="predicted"/>
<feature type="domain" description="Nudix hydrolase" evidence="1">
    <location>
        <begin position="399"/>
        <end position="525"/>
    </location>
</feature>
<evidence type="ECO:0000313" key="2">
    <source>
        <dbReference type="EMBL" id="KPC34237.1"/>
    </source>
</evidence>
<name>A0A0N0XBV5_PSESX</name>
<gene>
    <name evidence="2" type="ORF">ABJ99_4940</name>
</gene>
<organism evidence="2 3">
    <name type="scientific">Pseudomonas syringae pv. cilantro</name>
    <dbReference type="NCBI Taxonomy" id="81035"/>
    <lineage>
        <taxon>Bacteria</taxon>
        <taxon>Pseudomonadati</taxon>
        <taxon>Pseudomonadota</taxon>
        <taxon>Gammaproteobacteria</taxon>
        <taxon>Pseudomonadales</taxon>
        <taxon>Pseudomonadaceae</taxon>
        <taxon>Pseudomonas</taxon>
        <taxon>Pseudomonas syringae</taxon>
    </lineage>
</organism>
<dbReference type="Gene3D" id="3.90.79.10">
    <property type="entry name" value="Nucleoside Triphosphate Pyrophosphohydrolase"/>
    <property type="match status" value="1"/>
</dbReference>
<dbReference type="RefSeq" id="WP_230080985.1">
    <property type="nucleotide sequence ID" value="NZ_LGLN01000029.1"/>
</dbReference>
<dbReference type="AlphaFoldDB" id="A0A0N0XBV5"/>
<dbReference type="PATRIC" id="fig|81035.3.peg.5318"/>
<dbReference type="CDD" id="cd02883">
    <property type="entry name" value="NUDIX_Hydrolase"/>
    <property type="match status" value="1"/>
</dbReference>
<dbReference type="Pfam" id="PF00293">
    <property type="entry name" value="NUDIX"/>
    <property type="match status" value="1"/>
</dbReference>
<dbReference type="Proteomes" id="UP000037891">
    <property type="component" value="Unassembled WGS sequence"/>
</dbReference>
<dbReference type="PROSITE" id="PS51462">
    <property type="entry name" value="NUDIX"/>
    <property type="match status" value="1"/>
</dbReference>
<comment type="caution">
    <text evidence="2">The sequence shown here is derived from an EMBL/GenBank/DDBJ whole genome shotgun (WGS) entry which is preliminary data.</text>
</comment>
<protein>
    <submittedName>
        <fullName evidence="2">Type III effector HopAG1</fullName>
    </submittedName>
</protein>
<dbReference type="InterPro" id="IPR015797">
    <property type="entry name" value="NUDIX_hydrolase-like_dom_sf"/>
</dbReference>
<sequence length="530" mass="58554">MALCLTSRQRRAPSRDAMPAVPALNHSGAKGVTLSQSRLPLSVASKSEHEVILDITNRYEITHARRSGEFIVVNMTVLGRSKRGGELAVIETDKWKQLSGAKGSNPGGLFQAPDGVKWYVKTNPSTNRLRNEVLAAKLYRAAGIDVPDIELASRNGKPALISKLIGGNQKDLGTIEKSSQLRCGFAVDAWLANWDVIGLTGDNVIFNHRNKPVRIDLGGALVFRAQGGHKGNQFGTTPMELVTMLSREENTSSRAFRKIELDEIRIGIAAIEKIPDARIAAFCAAHGPGNHSERIELGKRLISRKKWLVDMKQTLPHIHRKKNEEGHVVTVKKPTSPSDVRAWGDSFATAVFVPHCPVRGSLSNIPFRSWTPPNTLEGWRRVKTRAVDFKEPEFKFSNHLAPASGAIIFEPDGRIWVTEPTNHPFGATHAFPKGKQEAGLNLRTNALKEVYEETGLKVEFHGFIGDYDRTTSRTRYYLAKRVDGTPSDMGFESQSVKLAKITEAEKLLSSAVDTAILRDAVLARLRNPFK</sequence>